<evidence type="ECO:0000256" key="3">
    <source>
        <dbReference type="PROSITE-ProRule" id="PRU01005"/>
    </source>
</evidence>
<evidence type="ECO:0000256" key="1">
    <source>
        <dbReference type="ARBA" id="ARBA00022729"/>
    </source>
</evidence>
<proteinExistence type="predicted"/>
<dbReference type="FunFam" id="1.10.10.1940:FF:000002">
    <property type="entry name" value="PHAryngeal gland Toxin-related"/>
    <property type="match status" value="1"/>
</dbReference>
<dbReference type="InterPro" id="IPR003582">
    <property type="entry name" value="ShKT_dom"/>
</dbReference>
<keyword evidence="6" id="KW-1185">Reference proteome</keyword>
<dbReference type="Proteomes" id="UP001176961">
    <property type="component" value="Unassembled WGS sequence"/>
</dbReference>
<dbReference type="Gene3D" id="1.10.10.1940">
    <property type="match status" value="2"/>
</dbReference>
<dbReference type="AlphaFoldDB" id="A0AA36DL65"/>
<evidence type="ECO:0000259" key="4">
    <source>
        <dbReference type="PROSITE" id="PS51670"/>
    </source>
</evidence>
<sequence length="172" mass="18621">MFAFSFVLLLLSVYGTLCQQLQECSDPAASPEASPCPNGVCPTGYTCINSPRGEMCCNSSMVYDVTTAIATTATTTAPCVDLLNPRTGTSDCPNMVNFCNNALYYTLMTQQCPKTCNRCPGTPTAAPPSPACADLVHWQTGVSDCPRLSYLCYNIYYTQLMSVQCRRTCGYC</sequence>
<name>A0AA36DL65_CYLNA</name>
<organism evidence="5 6">
    <name type="scientific">Cylicocyclus nassatus</name>
    <name type="common">Nematode worm</name>
    <dbReference type="NCBI Taxonomy" id="53992"/>
    <lineage>
        <taxon>Eukaryota</taxon>
        <taxon>Metazoa</taxon>
        <taxon>Ecdysozoa</taxon>
        <taxon>Nematoda</taxon>
        <taxon>Chromadorea</taxon>
        <taxon>Rhabditida</taxon>
        <taxon>Rhabditina</taxon>
        <taxon>Rhabditomorpha</taxon>
        <taxon>Strongyloidea</taxon>
        <taxon>Strongylidae</taxon>
        <taxon>Cylicocyclus</taxon>
    </lineage>
</organism>
<evidence type="ECO:0000313" key="6">
    <source>
        <dbReference type="Proteomes" id="UP001176961"/>
    </source>
</evidence>
<dbReference type="SMART" id="SM00254">
    <property type="entry name" value="ShKT"/>
    <property type="match status" value="2"/>
</dbReference>
<feature type="domain" description="ShKT" evidence="4">
    <location>
        <begin position="79"/>
        <end position="119"/>
    </location>
</feature>
<accession>A0AA36DL65</accession>
<evidence type="ECO:0000313" key="5">
    <source>
        <dbReference type="EMBL" id="CAJ0589261.1"/>
    </source>
</evidence>
<keyword evidence="1" id="KW-0732">Signal</keyword>
<dbReference type="EMBL" id="CATQJL010000001">
    <property type="protein sequence ID" value="CAJ0589261.1"/>
    <property type="molecule type" value="Genomic_DNA"/>
</dbReference>
<dbReference type="PANTHER" id="PTHR46219:SF5">
    <property type="entry name" value="SHKT DOMAIN-CONTAINING PROTEIN"/>
    <property type="match status" value="1"/>
</dbReference>
<protein>
    <recommendedName>
        <fullName evidence="4">ShKT domain-containing protein</fullName>
    </recommendedName>
</protein>
<evidence type="ECO:0000256" key="2">
    <source>
        <dbReference type="ARBA" id="ARBA00023157"/>
    </source>
</evidence>
<comment type="caution">
    <text evidence="5">The sequence shown here is derived from an EMBL/GenBank/DDBJ whole genome shotgun (WGS) entry which is preliminary data.</text>
</comment>
<dbReference type="PROSITE" id="PS51670">
    <property type="entry name" value="SHKT"/>
    <property type="match status" value="1"/>
</dbReference>
<dbReference type="PANTHER" id="PTHR46219">
    <property type="entry name" value="PROTEIN CBG11138"/>
    <property type="match status" value="1"/>
</dbReference>
<dbReference type="Pfam" id="PF01549">
    <property type="entry name" value="ShK"/>
    <property type="match status" value="2"/>
</dbReference>
<reference evidence="5" key="1">
    <citation type="submission" date="2023-07" db="EMBL/GenBank/DDBJ databases">
        <authorList>
            <consortium name="CYATHOMIX"/>
        </authorList>
    </citation>
    <scope>NUCLEOTIDE SEQUENCE</scope>
    <source>
        <strain evidence="5">N/A</strain>
    </source>
</reference>
<keyword evidence="2" id="KW-1015">Disulfide bond</keyword>
<gene>
    <name evidence="5" type="ORF">CYNAS_LOCUS1244</name>
</gene>
<comment type="caution">
    <text evidence="3">Lacks conserved residue(s) required for the propagation of feature annotation.</text>
</comment>